<dbReference type="CDD" id="cd17040">
    <property type="entry name" value="Ubl_MoaD_like"/>
    <property type="match status" value="1"/>
</dbReference>
<accession>A0ABU0YFM3</accession>
<reference evidence="2" key="1">
    <citation type="submission" date="2023-08" db="EMBL/GenBank/DDBJ databases">
        <title>Rhodospirillaceae gen. nov., a novel taxon isolated from the Yangtze River Yuezi River estuary sludge.</title>
        <authorList>
            <person name="Ruan L."/>
        </authorList>
    </citation>
    <scope>NUCLEOTIDE SEQUENCE [LARGE SCALE GENOMIC DNA]</scope>
    <source>
        <strain evidence="2">R-7</strain>
    </source>
</reference>
<evidence type="ECO:0000313" key="2">
    <source>
        <dbReference type="Proteomes" id="UP001230156"/>
    </source>
</evidence>
<dbReference type="EMBL" id="JAUYVI010000001">
    <property type="protein sequence ID" value="MDQ7246509.1"/>
    <property type="molecule type" value="Genomic_DNA"/>
</dbReference>
<dbReference type="InterPro" id="IPR012675">
    <property type="entry name" value="Beta-grasp_dom_sf"/>
</dbReference>
<keyword evidence="2" id="KW-1185">Reference proteome</keyword>
<gene>
    <name evidence="1" type="ORF">Q8A70_02475</name>
</gene>
<dbReference type="RefSeq" id="WP_379953899.1">
    <property type="nucleotide sequence ID" value="NZ_JAUYVI010000001.1"/>
</dbReference>
<dbReference type="InterPro" id="IPR016155">
    <property type="entry name" value="Mopterin_synth/thiamin_S_b"/>
</dbReference>
<dbReference type="InterPro" id="IPR052045">
    <property type="entry name" value="Sulfur_Carrier/Prot_Modifier"/>
</dbReference>
<name>A0ABU0YFM3_9PROT</name>
<evidence type="ECO:0000313" key="1">
    <source>
        <dbReference type="EMBL" id="MDQ7246509.1"/>
    </source>
</evidence>
<comment type="caution">
    <text evidence="1">The sequence shown here is derived from an EMBL/GenBank/DDBJ whole genome shotgun (WGS) entry which is preliminary data.</text>
</comment>
<dbReference type="PANTHER" id="PTHR38031:SF1">
    <property type="entry name" value="SULFUR CARRIER PROTEIN CYSO"/>
    <property type="match status" value="1"/>
</dbReference>
<dbReference type="Proteomes" id="UP001230156">
    <property type="component" value="Unassembled WGS sequence"/>
</dbReference>
<organism evidence="1 2">
    <name type="scientific">Dongia sedimenti</name>
    <dbReference type="NCBI Taxonomy" id="3064282"/>
    <lineage>
        <taxon>Bacteria</taxon>
        <taxon>Pseudomonadati</taxon>
        <taxon>Pseudomonadota</taxon>
        <taxon>Alphaproteobacteria</taxon>
        <taxon>Rhodospirillales</taxon>
        <taxon>Dongiaceae</taxon>
        <taxon>Dongia</taxon>
    </lineage>
</organism>
<protein>
    <submittedName>
        <fullName evidence="1">MoaD/ThiS family protein</fullName>
    </submittedName>
</protein>
<dbReference type="Gene3D" id="3.10.20.30">
    <property type="match status" value="1"/>
</dbReference>
<dbReference type="SUPFAM" id="SSF54285">
    <property type="entry name" value="MoaD/ThiS"/>
    <property type="match status" value="1"/>
</dbReference>
<proteinExistence type="predicted"/>
<dbReference type="PANTHER" id="PTHR38031">
    <property type="entry name" value="SULFUR CARRIER PROTEIN SLR0821-RELATED"/>
    <property type="match status" value="1"/>
</dbReference>
<sequence>MPSVQFTSHLRKVAPAGTITVGGGTLRAALDEIFARHPQVKSYVLDDQERLRKHVVIFVDGARVSGGSDLMLPVNPSAQIYVLQALSGG</sequence>